<dbReference type="SUPFAM" id="SSF82771">
    <property type="entry name" value="GIY-YIG endonuclease"/>
    <property type="match status" value="1"/>
</dbReference>
<organism evidence="2 3">
    <name type="scientific">Methylocystis echinoides</name>
    <dbReference type="NCBI Taxonomy" id="29468"/>
    <lineage>
        <taxon>Bacteria</taxon>
        <taxon>Pseudomonadati</taxon>
        <taxon>Pseudomonadota</taxon>
        <taxon>Alphaproteobacteria</taxon>
        <taxon>Hyphomicrobiales</taxon>
        <taxon>Methylocystaceae</taxon>
        <taxon>Methylocystis</taxon>
    </lineage>
</organism>
<keyword evidence="3" id="KW-1185">Reference proteome</keyword>
<sequence length="244" mass="28055">MPDLNNHSPPRNPDYVNFPPFETEDLRANLTKFLDTPFEESSGQTPKVGNYKWGVYAFFDYDGEPIYVGQTNEMLRTRIRRHLTNQRTDAVAMSVLDPFEVLEIEVWPLPQFQETNRADINARQHLDALERLITQRAIEQSEFKAILNEKDPPPGSLFVEAPGSFRGRIVSDRVYELRSHPDFRIARRSLIISRLAQVISERKVQGGLRRVLLTQAMRLQWLASRRYDALGGAASVEPESDEDV</sequence>
<dbReference type="EMBL" id="BSEC01000005">
    <property type="protein sequence ID" value="GLI95764.1"/>
    <property type="molecule type" value="Genomic_DNA"/>
</dbReference>
<gene>
    <name evidence="2" type="ORF">LMG27198_47560</name>
</gene>
<dbReference type="Proteomes" id="UP001144323">
    <property type="component" value="Unassembled WGS sequence"/>
</dbReference>
<name>A0A9W6GZH5_9HYPH</name>
<dbReference type="RefSeq" id="WP_281806750.1">
    <property type="nucleotide sequence ID" value="NZ_BSEC01000005.1"/>
</dbReference>
<proteinExistence type="predicted"/>
<dbReference type="InterPro" id="IPR000305">
    <property type="entry name" value="GIY-YIG_endonuc"/>
</dbReference>
<dbReference type="InterPro" id="IPR035901">
    <property type="entry name" value="GIY-YIG_endonuc_sf"/>
</dbReference>
<dbReference type="Pfam" id="PF01541">
    <property type="entry name" value="GIY-YIG"/>
    <property type="match status" value="1"/>
</dbReference>
<reference evidence="2" key="1">
    <citation type="journal article" date="2023" name="Int. J. Syst. Evol. Microbiol.">
        <title>Methylocystis iwaonis sp. nov., a type II methane-oxidizing bacterium from surface soil of a rice paddy field in Japan, and emended description of the genus Methylocystis (ex Whittenbury et al. 1970) Bowman et al. 1993.</title>
        <authorList>
            <person name="Kaise H."/>
            <person name="Sawadogo J.B."/>
            <person name="Alam M.S."/>
            <person name="Ueno C."/>
            <person name="Dianou D."/>
            <person name="Shinjo R."/>
            <person name="Asakawa S."/>
        </authorList>
    </citation>
    <scope>NUCLEOTIDE SEQUENCE</scope>
    <source>
        <strain evidence="2">LMG27198</strain>
    </source>
</reference>
<dbReference type="PROSITE" id="PS50164">
    <property type="entry name" value="GIY_YIG"/>
    <property type="match status" value="1"/>
</dbReference>
<dbReference type="Gene3D" id="3.40.1440.10">
    <property type="entry name" value="GIY-YIG endonuclease"/>
    <property type="match status" value="1"/>
</dbReference>
<dbReference type="CDD" id="cd00719">
    <property type="entry name" value="GIY-YIG_SF"/>
    <property type="match status" value="1"/>
</dbReference>
<accession>A0A9W6GZH5</accession>
<comment type="caution">
    <text evidence="2">The sequence shown here is derived from an EMBL/GenBank/DDBJ whole genome shotgun (WGS) entry which is preliminary data.</text>
</comment>
<evidence type="ECO:0000313" key="3">
    <source>
        <dbReference type="Proteomes" id="UP001144323"/>
    </source>
</evidence>
<evidence type="ECO:0000259" key="1">
    <source>
        <dbReference type="PROSITE" id="PS50164"/>
    </source>
</evidence>
<protein>
    <recommendedName>
        <fullName evidence="1">GIY-YIG domain-containing protein</fullName>
    </recommendedName>
</protein>
<dbReference type="AlphaFoldDB" id="A0A9W6GZH5"/>
<feature type="domain" description="GIY-YIG" evidence="1">
    <location>
        <begin position="51"/>
        <end position="145"/>
    </location>
</feature>
<evidence type="ECO:0000313" key="2">
    <source>
        <dbReference type="EMBL" id="GLI95764.1"/>
    </source>
</evidence>